<evidence type="ECO:0000259" key="4">
    <source>
        <dbReference type="Pfam" id="PF00808"/>
    </source>
</evidence>
<protein>
    <recommendedName>
        <fullName evidence="4">Transcription factor CBF/NF-Y/archaeal histone domain-containing protein</fullName>
    </recommendedName>
</protein>
<evidence type="ECO:0000313" key="5">
    <source>
        <dbReference type="EMBL" id="CAI6344713.1"/>
    </source>
</evidence>
<evidence type="ECO:0000256" key="1">
    <source>
        <dbReference type="ARBA" id="ARBA00004123"/>
    </source>
</evidence>
<comment type="subcellular location">
    <subcellularLocation>
        <location evidence="1">Nucleus</location>
    </subcellularLocation>
</comment>
<feature type="region of interest" description="Disordered" evidence="3">
    <location>
        <begin position="1"/>
        <end position="25"/>
    </location>
</feature>
<dbReference type="GO" id="GO:0046982">
    <property type="term" value="F:protein heterodimerization activity"/>
    <property type="evidence" value="ECO:0007669"/>
    <property type="project" value="InterPro"/>
</dbReference>
<evidence type="ECO:0000256" key="3">
    <source>
        <dbReference type="SAM" id="MobiDB-lite"/>
    </source>
</evidence>
<dbReference type="GO" id="GO:0006261">
    <property type="term" value="P:DNA-templated DNA replication"/>
    <property type="evidence" value="ECO:0007669"/>
    <property type="project" value="TreeGrafter"/>
</dbReference>
<dbReference type="InterPro" id="IPR050568">
    <property type="entry name" value="Transcr_DNA_Rep_Reg"/>
</dbReference>
<keyword evidence="6" id="KW-1185">Reference proteome</keyword>
<name>A0AAV0VPS6_9HEMI</name>
<comment type="caution">
    <text evidence="5">The sequence shown here is derived from an EMBL/GenBank/DDBJ whole genome shotgun (WGS) entry which is preliminary data.</text>
</comment>
<dbReference type="EMBL" id="CARXXK010000001">
    <property type="protein sequence ID" value="CAI6344713.1"/>
    <property type="molecule type" value="Genomic_DNA"/>
</dbReference>
<dbReference type="GO" id="GO:0008622">
    <property type="term" value="C:epsilon DNA polymerase complex"/>
    <property type="evidence" value="ECO:0007669"/>
    <property type="project" value="TreeGrafter"/>
</dbReference>
<reference evidence="5 6" key="1">
    <citation type="submission" date="2023-01" db="EMBL/GenBank/DDBJ databases">
        <authorList>
            <person name="Whitehead M."/>
        </authorList>
    </citation>
    <scope>NUCLEOTIDE SEQUENCE [LARGE SCALE GENOMIC DNA]</scope>
</reference>
<dbReference type="Pfam" id="PF00808">
    <property type="entry name" value="CBFD_NFYB_HMF"/>
    <property type="match status" value="1"/>
</dbReference>
<feature type="domain" description="Transcription factor CBF/NF-Y/archaeal histone" evidence="4">
    <location>
        <begin position="133"/>
        <end position="194"/>
    </location>
</feature>
<organism evidence="5 6">
    <name type="scientific">Macrosiphum euphorbiae</name>
    <name type="common">potato aphid</name>
    <dbReference type="NCBI Taxonomy" id="13131"/>
    <lineage>
        <taxon>Eukaryota</taxon>
        <taxon>Metazoa</taxon>
        <taxon>Ecdysozoa</taxon>
        <taxon>Arthropoda</taxon>
        <taxon>Hexapoda</taxon>
        <taxon>Insecta</taxon>
        <taxon>Pterygota</taxon>
        <taxon>Neoptera</taxon>
        <taxon>Paraneoptera</taxon>
        <taxon>Hemiptera</taxon>
        <taxon>Sternorrhyncha</taxon>
        <taxon>Aphidomorpha</taxon>
        <taxon>Aphidoidea</taxon>
        <taxon>Aphididae</taxon>
        <taxon>Macrosiphini</taxon>
        <taxon>Macrosiphum</taxon>
    </lineage>
</organism>
<dbReference type="PANTHER" id="PTHR10252:SF79">
    <property type="entry name" value="DNA POLYMERASE EPSILON SUBUNIT 4"/>
    <property type="match status" value="1"/>
</dbReference>
<evidence type="ECO:0000256" key="2">
    <source>
        <dbReference type="ARBA" id="ARBA00023242"/>
    </source>
</evidence>
<dbReference type="Proteomes" id="UP001160148">
    <property type="component" value="Unassembled WGS sequence"/>
</dbReference>
<dbReference type="PANTHER" id="PTHR10252">
    <property type="entry name" value="HISTONE-LIKE TRANSCRIPTION FACTOR CCAAT-RELATED"/>
    <property type="match status" value="1"/>
</dbReference>
<accession>A0AAV0VPS6</accession>
<dbReference type="AlphaFoldDB" id="A0AAV0VPS6"/>
<dbReference type="Gene3D" id="1.10.20.10">
    <property type="entry name" value="Histone, subunit A"/>
    <property type="match status" value="1"/>
</dbReference>
<dbReference type="InterPro" id="IPR009072">
    <property type="entry name" value="Histone-fold"/>
</dbReference>
<feature type="compositionally biased region" description="Acidic residues" evidence="3">
    <location>
        <begin position="98"/>
        <end position="110"/>
    </location>
</feature>
<sequence>MENDSPNLFDSEPMSVKLNFPENTADDNDILAEMLVEIREEDRRPPVVENIAEATDSVVDEPLVDTVEYHTDDSDDEEGHTAAEEPLVDTVEYHTDDSDGEDGPPPDADPDQSTGLQKEDSPGAKTKDVHKGLPPGRVKLIMKMDPDVNIVAGEAVFLVTKATEQFVAILAQHSHKAMVATNKKTLQKKHIDAVIEDNVPFEFLEGTLDW</sequence>
<dbReference type="CDD" id="cd22929">
    <property type="entry name" value="HFD_POLE4-like"/>
    <property type="match status" value="1"/>
</dbReference>
<evidence type="ECO:0000313" key="6">
    <source>
        <dbReference type="Proteomes" id="UP001160148"/>
    </source>
</evidence>
<dbReference type="SUPFAM" id="SSF47113">
    <property type="entry name" value="Histone-fold"/>
    <property type="match status" value="1"/>
</dbReference>
<feature type="compositionally biased region" description="Basic and acidic residues" evidence="3">
    <location>
        <begin position="117"/>
        <end position="131"/>
    </location>
</feature>
<proteinExistence type="predicted"/>
<feature type="region of interest" description="Disordered" evidence="3">
    <location>
        <begin position="40"/>
        <end position="134"/>
    </location>
</feature>
<keyword evidence="2" id="KW-0539">Nucleus</keyword>
<dbReference type="InterPro" id="IPR003958">
    <property type="entry name" value="CBFA_NFYB_domain"/>
</dbReference>
<gene>
    <name evidence="5" type="ORF">MEUPH1_LOCUS1815</name>
</gene>